<gene>
    <name evidence="3" type="ORF">ECPE_LOCUS18112</name>
</gene>
<dbReference type="PROSITE" id="PS50106">
    <property type="entry name" value="PDZ"/>
    <property type="match status" value="1"/>
</dbReference>
<dbReference type="InterPro" id="IPR039032">
    <property type="entry name" value="Rim-like"/>
</dbReference>
<dbReference type="GO" id="GO:0050806">
    <property type="term" value="P:positive regulation of synaptic transmission"/>
    <property type="evidence" value="ECO:0007669"/>
    <property type="project" value="TreeGrafter"/>
</dbReference>
<keyword evidence="4" id="KW-1185">Reference proteome</keyword>
<dbReference type="GO" id="GO:0044325">
    <property type="term" value="F:transmembrane transporter binding"/>
    <property type="evidence" value="ECO:0007669"/>
    <property type="project" value="TreeGrafter"/>
</dbReference>
<dbReference type="GO" id="GO:0031267">
    <property type="term" value="F:small GTPase binding"/>
    <property type="evidence" value="ECO:0007669"/>
    <property type="project" value="InterPro"/>
</dbReference>
<dbReference type="GO" id="GO:0048167">
    <property type="term" value="P:regulation of synaptic plasticity"/>
    <property type="evidence" value="ECO:0007669"/>
    <property type="project" value="TreeGrafter"/>
</dbReference>
<dbReference type="InterPro" id="IPR036034">
    <property type="entry name" value="PDZ_sf"/>
</dbReference>
<dbReference type="Gene3D" id="2.30.42.10">
    <property type="match status" value="1"/>
</dbReference>
<evidence type="ECO:0000313" key="3">
    <source>
        <dbReference type="EMBL" id="VDP95598.1"/>
    </source>
</evidence>
<dbReference type="PANTHER" id="PTHR12157">
    <property type="entry name" value="REGULATING SYNAPTIC MEMBRANE EXOCYTOSIS PROTEIN"/>
    <property type="match status" value="1"/>
</dbReference>
<dbReference type="WBParaSite" id="ECPE_0001816101-mRNA-1">
    <property type="protein sequence ID" value="ECPE_0001816101-mRNA-1"/>
    <property type="gene ID" value="ECPE_0001816101"/>
</dbReference>
<dbReference type="InterPro" id="IPR001478">
    <property type="entry name" value="PDZ"/>
</dbReference>
<accession>A0A183BFX7</accession>
<feature type="compositionally biased region" description="Basic and acidic residues" evidence="1">
    <location>
        <begin position="7"/>
        <end position="19"/>
    </location>
</feature>
<organism evidence="5">
    <name type="scientific">Echinostoma caproni</name>
    <dbReference type="NCBI Taxonomy" id="27848"/>
    <lineage>
        <taxon>Eukaryota</taxon>
        <taxon>Metazoa</taxon>
        <taxon>Spiralia</taxon>
        <taxon>Lophotrochozoa</taxon>
        <taxon>Platyhelminthes</taxon>
        <taxon>Trematoda</taxon>
        <taxon>Digenea</taxon>
        <taxon>Plagiorchiida</taxon>
        <taxon>Echinostomata</taxon>
        <taxon>Echinostomatoidea</taxon>
        <taxon>Echinostomatidae</taxon>
        <taxon>Echinostoma</taxon>
    </lineage>
</organism>
<dbReference type="GO" id="GO:0048788">
    <property type="term" value="C:cytoskeleton of presynaptic active zone"/>
    <property type="evidence" value="ECO:0007669"/>
    <property type="project" value="TreeGrafter"/>
</dbReference>
<dbReference type="GO" id="GO:0048791">
    <property type="term" value="P:calcium ion-regulated exocytosis of neurotransmitter"/>
    <property type="evidence" value="ECO:0007669"/>
    <property type="project" value="TreeGrafter"/>
</dbReference>
<evidence type="ECO:0000313" key="5">
    <source>
        <dbReference type="WBParaSite" id="ECPE_0001816101-mRNA-1"/>
    </source>
</evidence>
<dbReference type="EMBL" id="UZAN01074695">
    <property type="protein sequence ID" value="VDP95598.1"/>
    <property type="molecule type" value="Genomic_DNA"/>
</dbReference>
<dbReference type="PANTHER" id="PTHR12157:SF21">
    <property type="entry name" value="RAB3 INTERACTING MOLECULE, ISOFORM F"/>
    <property type="match status" value="1"/>
</dbReference>
<evidence type="ECO:0000256" key="1">
    <source>
        <dbReference type="SAM" id="MobiDB-lite"/>
    </source>
</evidence>
<reference evidence="5" key="1">
    <citation type="submission" date="2016-06" db="UniProtKB">
        <authorList>
            <consortium name="WormBaseParasite"/>
        </authorList>
    </citation>
    <scope>IDENTIFICATION</scope>
</reference>
<dbReference type="Proteomes" id="UP000272942">
    <property type="component" value="Unassembled WGS sequence"/>
</dbReference>
<proteinExistence type="predicted"/>
<dbReference type="GO" id="GO:0042391">
    <property type="term" value="P:regulation of membrane potential"/>
    <property type="evidence" value="ECO:0007669"/>
    <property type="project" value="TreeGrafter"/>
</dbReference>
<dbReference type="SUPFAM" id="SSF50156">
    <property type="entry name" value="PDZ domain-like"/>
    <property type="match status" value="1"/>
</dbReference>
<protein>
    <submittedName>
        <fullName evidence="5">PDZ domain-containing protein</fullName>
    </submittedName>
</protein>
<feature type="domain" description="PDZ" evidence="2">
    <location>
        <begin position="54"/>
        <end position="129"/>
    </location>
</feature>
<dbReference type="Pfam" id="PF17820">
    <property type="entry name" value="PDZ_6"/>
    <property type="match status" value="1"/>
</dbReference>
<evidence type="ECO:0000259" key="2">
    <source>
        <dbReference type="PROSITE" id="PS50106"/>
    </source>
</evidence>
<evidence type="ECO:0000313" key="4">
    <source>
        <dbReference type="Proteomes" id="UP000272942"/>
    </source>
</evidence>
<name>A0A183BFX7_9TREM</name>
<dbReference type="InterPro" id="IPR041489">
    <property type="entry name" value="PDZ_6"/>
</dbReference>
<dbReference type="AlphaFoldDB" id="A0A183BFX7"/>
<sequence length="145" mass="16371">MLVDNHLNTDNESDNKTEGSKSTFRKRVRHRTYTYGIQQNFLVRDIILCHWSTLGLKIRGGKPNRAGRLCAYVTRVKPGSPADVVGQLRAGDEVLEWSGQSLRDCTADEVSRIVHQSKADAQVELIVQRFNFVNTDHSINYPVSS</sequence>
<dbReference type="SMART" id="SM00228">
    <property type="entry name" value="PDZ"/>
    <property type="match status" value="1"/>
</dbReference>
<feature type="region of interest" description="Disordered" evidence="1">
    <location>
        <begin position="1"/>
        <end position="24"/>
    </location>
</feature>
<dbReference type="OrthoDB" id="420032at2759"/>
<dbReference type="GO" id="GO:0042734">
    <property type="term" value="C:presynaptic membrane"/>
    <property type="evidence" value="ECO:0007669"/>
    <property type="project" value="TreeGrafter"/>
</dbReference>
<reference evidence="3 4" key="2">
    <citation type="submission" date="2018-11" db="EMBL/GenBank/DDBJ databases">
        <authorList>
            <consortium name="Pathogen Informatics"/>
        </authorList>
    </citation>
    <scope>NUCLEOTIDE SEQUENCE [LARGE SCALE GENOMIC DNA]</scope>
    <source>
        <strain evidence="3 4">Egypt</strain>
    </source>
</reference>